<dbReference type="EMBL" id="JBDIME010000018">
    <property type="protein sequence ID" value="MEN2791565.1"/>
    <property type="molecule type" value="Genomic_DNA"/>
</dbReference>
<reference evidence="2 3" key="1">
    <citation type="submission" date="2024-05" db="EMBL/GenBank/DDBJ databases">
        <authorList>
            <person name="Liu Q."/>
            <person name="Xin Y.-H."/>
        </authorList>
    </citation>
    <scope>NUCLEOTIDE SEQUENCE [LARGE SCALE GENOMIC DNA]</scope>
    <source>
        <strain evidence="2 3">CGMCC 1.10181</strain>
    </source>
</reference>
<dbReference type="Gene3D" id="3.30.870.10">
    <property type="entry name" value="Endonuclease Chain A"/>
    <property type="match status" value="2"/>
</dbReference>
<dbReference type="Pfam" id="PF13091">
    <property type="entry name" value="PLDc_2"/>
    <property type="match status" value="1"/>
</dbReference>
<keyword evidence="3" id="KW-1185">Reference proteome</keyword>
<proteinExistence type="predicted"/>
<gene>
    <name evidence="2" type="ORF">ABC974_18160</name>
</gene>
<dbReference type="InterPro" id="IPR025202">
    <property type="entry name" value="PLD-like_dom"/>
</dbReference>
<name>A0ABU9Y6Z7_9SPHN</name>
<organism evidence="2 3">
    <name type="scientific">Sphingomonas oligophenolica</name>
    <dbReference type="NCBI Taxonomy" id="301154"/>
    <lineage>
        <taxon>Bacteria</taxon>
        <taxon>Pseudomonadati</taxon>
        <taxon>Pseudomonadota</taxon>
        <taxon>Alphaproteobacteria</taxon>
        <taxon>Sphingomonadales</taxon>
        <taxon>Sphingomonadaceae</taxon>
        <taxon>Sphingomonas</taxon>
    </lineage>
</organism>
<accession>A0ABU9Y6Z7</accession>
<evidence type="ECO:0000259" key="1">
    <source>
        <dbReference type="Pfam" id="PF13091"/>
    </source>
</evidence>
<evidence type="ECO:0000313" key="2">
    <source>
        <dbReference type="EMBL" id="MEN2791565.1"/>
    </source>
</evidence>
<sequence>MLKITSNTGPFSVTAWRGDAKTLLAFDLKTPEARQRLAGFSIHVQPPVGNGYYLWNDLAFENPASHAQVPGEPPYSTANAPIHKFRWLHVPGLDHQGLNPPYGDYAYTVTPRYFSADGKMLPIVQTLAATVTVAVAPYSSGKLSLGFTRGFVQSQAFARHFGPHLPTRPQGAPLNFDTSQVAGKDSKGNDYTYAQQYDWLGYTARTRVFGILDAVVADPALSLDMFAYDLNEPDVVGRLLTLAGQGRARIILDNADLHHDRTPPAPPKSPKPEDQFETLFAAAGAAARIKRCHFGRYSHDKVFIVYRDGAPIRVLTGSTNFSVTGIYVNANHVLVIDDETVAAKYAAVFNAAWAGPASGVSFANDPLAAQPFGFGGAPDLPGMKIAFSPHQPAVAKQVLGGIVARCQQEAAAPAHDGSVFFAVMELDGGATNPVYGALTALHQNPSLFSYGISDDPSGISYYPVGSATGVLVTGKPVNTRLPPPFNQVPNIGLGHQIHHKFVVCGFDGPDPVVWCGSSNLALLGEQVNGDNLLEIHDAGIATVFVIEALALIDHFNFLDHTANGPTAKVKHVAGTPPPAAPAVKRDAAKAAGWFLGTTDAWVAKFFDPNDLHSRDRVMFA</sequence>
<dbReference type="RefSeq" id="WP_343892562.1">
    <property type="nucleotide sequence ID" value="NZ_BAAAEH010000060.1"/>
</dbReference>
<feature type="domain" description="Phospholipase D-like" evidence="1">
    <location>
        <begin position="222"/>
        <end position="353"/>
    </location>
</feature>
<dbReference type="SUPFAM" id="SSF56024">
    <property type="entry name" value="Phospholipase D/nuclease"/>
    <property type="match status" value="1"/>
</dbReference>
<dbReference type="Proteomes" id="UP001419910">
    <property type="component" value="Unassembled WGS sequence"/>
</dbReference>
<comment type="caution">
    <text evidence="2">The sequence shown here is derived from an EMBL/GenBank/DDBJ whole genome shotgun (WGS) entry which is preliminary data.</text>
</comment>
<evidence type="ECO:0000313" key="3">
    <source>
        <dbReference type="Proteomes" id="UP001419910"/>
    </source>
</evidence>
<protein>
    <submittedName>
        <fullName evidence="2">Phospholipase D-like domain-containing protein</fullName>
    </submittedName>
</protein>